<dbReference type="Gene3D" id="6.10.250.1450">
    <property type="match status" value="1"/>
</dbReference>
<dbReference type="PATRIC" id="fig|70996.4.peg.4392"/>
<evidence type="ECO:0000259" key="16">
    <source>
        <dbReference type="SMART" id="SM00928"/>
    </source>
</evidence>
<dbReference type="EC" id="7.1.1.-" evidence="15"/>
<dbReference type="InterPro" id="IPR001949">
    <property type="entry name" value="NADH-UbQ_OxRdtase_51kDa_CS"/>
</dbReference>
<dbReference type="SUPFAM" id="SSF142984">
    <property type="entry name" value="Nqo1 middle domain-like"/>
    <property type="match status" value="1"/>
</dbReference>
<evidence type="ECO:0000256" key="9">
    <source>
        <dbReference type="ARBA" id="ARBA00022723"/>
    </source>
</evidence>
<keyword evidence="5 15" id="KW-0004">4Fe-4S</keyword>
<dbReference type="FunFam" id="3.10.20.600:FF:000003">
    <property type="entry name" value="NADH-quinone oxidoreductase subunit F"/>
    <property type="match status" value="1"/>
</dbReference>
<keyword evidence="12 15" id="KW-0411">Iron-sulfur</keyword>
<dbReference type="NCBIfam" id="TIGR01959">
    <property type="entry name" value="nuoF_fam"/>
    <property type="match status" value="1"/>
</dbReference>
<keyword evidence="8 15" id="KW-0874">Quinone</keyword>
<dbReference type="GO" id="GO:0048038">
    <property type="term" value="F:quinone binding"/>
    <property type="evidence" value="ECO:0007669"/>
    <property type="project" value="UniProtKB-KW"/>
</dbReference>
<feature type="domain" description="NADH-ubiquinone oxidoreductase 51kDa subunit iron-sulphur binding" evidence="16">
    <location>
        <begin position="332"/>
        <end position="377"/>
    </location>
</feature>
<protein>
    <recommendedName>
        <fullName evidence="4 15">NADH-quinone oxidoreductase subunit F</fullName>
        <ecNumber evidence="15">7.1.1.-</ecNumber>
    </recommendedName>
</protein>
<dbReference type="Pfam" id="PF01512">
    <property type="entry name" value="Complex1_51K"/>
    <property type="match status" value="1"/>
</dbReference>
<dbReference type="InterPro" id="IPR037225">
    <property type="entry name" value="Nuo51_FMN-bd_sf"/>
</dbReference>
<comment type="function">
    <text evidence="15">NDH-1 shuttles electrons from NADH, via FMN and iron-sulfur (Fe-S) centers, to quinones in the respiratory chain.</text>
</comment>
<dbReference type="InterPro" id="IPR054765">
    <property type="entry name" value="SLBB_dom"/>
</dbReference>
<dbReference type="PANTHER" id="PTHR43578:SF3">
    <property type="entry name" value="NADH-QUINONE OXIDOREDUCTASE SUBUNIT F"/>
    <property type="match status" value="1"/>
</dbReference>
<dbReference type="Proteomes" id="UP000050277">
    <property type="component" value="Unassembled WGS sequence"/>
</dbReference>
<dbReference type="PROSITE" id="PS00645">
    <property type="entry name" value="COMPLEX1_51K_2"/>
    <property type="match status" value="1"/>
</dbReference>
<dbReference type="SUPFAM" id="SSF142019">
    <property type="entry name" value="Nqo1 FMN-binding domain-like"/>
    <property type="match status" value="1"/>
</dbReference>
<evidence type="ECO:0000313" key="17">
    <source>
        <dbReference type="EMBL" id="KPL88840.1"/>
    </source>
</evidence>
<dbReference type="Pfam" id="PF10589">
    <property type="entry name" value="NADH_4Fe-4S"/>
    <property type="match status" value="1"/>
</dbReference>
<comment type="catalytic activity">
    <reaction evidence="14 15">
        <text>a quinone + NADH + 5 H(+)(in) = a quinol + NAD(+) + 4 H(+)(out)</text>
        <dbReference type="Rhea" id="RHEA:57888"/>
        <dbReference type="ChEBI" id="CHEBI:15378"/>
        <dbReference type="ChEBI" id="CHEBI:24646"/>
        <dbReference type="ChEBI" id="CHEBI:57540"/>
        <dbReference type="ChEBI" id="CHEBI:57945"/>
        <dbReference type="ChEBI" id="CHEBI:132124"/>
    </reaction>
</comment>
<organism evidence="17 18">
    <name type="scientific">Herpetosiphon geysericola</name>
    <dbReference type="NCBI Taxonomy" id="70996"/>
    <lineage>
        <taxon>Bacteria</taxon>
        <taxon>Bacillati</taxon>
        <taxon>Chloroflexota</taxon>
        <taxon>Chloroflexia</taxon>
        <taxon>Herpetosiphonales</taxon>
        <taxon>Herpetosiphonaceae</taxon>
        <taxon>Herpetosiphon</taxon>
    </lineage>
</organism>
<dbReference type="PROSITE" id="PS00644">
    <property type="entry name" value="COMPLEX1_51K_1"/>
    <property type="match status" value="1"/>
</dbReference>
<evidence type="ECO:0000256" key="10">
    <source>
        <dbReference type="ARBA" id="ARBA00022967"/>
    </source>
</evidence>
<evidence type="ECO:0000256" key="13">
    <source>
        <dbReference type="ARBA" id="ARBA00023027"/>
    </source>
</evidence>
<gene>
    <name evidence="17" type="ORF">SE18_09170</name>
</gene>
<dbReference type="AlphaFoldDB" id="A0A0P6XWQ0"/>
<keyword evidence="18" id="KW-1185">Reference proteome</keyword>
<dbReference type="Gene3D" id="3.10.20.600">
    <property type="match status" value="1"/>
</dbReference>
<dbReference type="GO" id="GO:0051287">
    <property type="term" value="F:NAD binding"/>
    <property type="evidence" value="ECO:0007669"/>
    <property type="project" value="UniProtKB-UniRule"/>
</dbReference>
<dbReference type="GO" id="GO:0046872">
    <property type="term" value="F:metal ion binding"/>
    <property type="evidence" value="ECO:0007669"/>
    <property type="project" value="UniProtKB-KW"/>
</dbReference>
<dbReference type="InterPro" id="IPR037207">
    <property type="entry name" value="Nuop51_4Fe4S-bd_sf"/>
</dbReference>
<proteinExistence type="inferred from homology"/>
<dbReference type="SUPFAM" id="SSF140490">
    <property type="entry name" value="Nqo1C-terminal domain-like"/>
    <property type="match status" value="1"/>
</dbReference>
<dbReference type="PANTHER" id="PTHR43578">
    <property type="entry name" value="NADH-QUINONE OXIDOREDUCTASE SUBUNIT F"/>
    <property type="match status" value="1"/>
</dbReference>
<dbReference type="FunFam" id="1.20.1440.230:FF:000001">
    <property type="entry name" value="Mitochondrial NADH dehydrogenase flavoprotein 1"/>
    <property type="match status" value="1"/>
</dbReference>
<keyword evidence="10" id="KW-1278">Translocase</keyword>
<dbReference type="Pfam" id="PF22461">
    <property type="entry name" value="SLBB_2"/>
    <property type="match status" value="1"/>
</dbReference>
<dbReference type="SMART" id="SM00928">
    <property type="entry name" value="NADH_4Fe-4S"/>
    <property type="match status" value="1"/>
</dbReference>
<evidence type="ECO:0000256" key="4">
    <source>
        <dbReference type="ARBA" id="ARBA00019901"/>
    </source>
</evidence>
<dbReference type="InterPro" id="IPR011537">
    <property type="entry name" value="NADH-UbQ_OxRdtase_suF"/>
</dbReference>
<evidence type="ECO:0000256" key="8">
    <source>
        <dbReference type="ARBA" id="ARBA00022719"/>
    </source>
</evidence>
<evidence type="ECO:0000256" key="7">
    <source>
        <dbReference type="ARBA" id="ARBA00022643"/>
    </source>
</evidence>
<comment type="cofactor">
    <cofactor evidence="1 15">
        <name>FMN</name>
        <dbReference type="ChEBI" id="CHEBI:58210"/>
    </cofactor>
</comment>
<dbReference type="RefSeq" id="WP_054534142.1">
    <property type="nucleotide sequence ID" value="NZ_LGKP01000015.1"/>
</dbReference>
<keyword evidence="7 15" id="KW-0288">FMN</keyword>
<dbReference type="GO" id="GO:0051539">
    <property type="term" value="F:4 iron, 4 sulfur cluster binding"/>
    <property type="evidence" value="ECO:0007669"/>
    <property type="project" value="UniProtKB-UniRule"/>
</dbReference>
<dbReference type="STRING" id="70996.SE18_09170"/>
<dbReference type="NCBIfam" id="NF010120">
    <property type="entry name" value="PRK13596.1"/>
    <property type="match status" value="1"/>
</dbReference>
<dbReference type="FunFam" id="3.40.50.11540:FF:000001">
    <property type="entry name" value="NADH dehydrogenase [ubiquinone] flavoprotein 1, mitochondrial"/>
    <property type="match status" value="1"/>
</dbReference>
<dbReference type="GO" id="GO:0016491">
    <property type="term" value="F:oxidoreductase activity"/>
    <property type="evidence" value="ECO:0007669"/>
    <property type="project" value="UniProtKB-KW"/>
</dbReference>
<dbReference type="InterPro" id="IPR011538">
    <property type="entry name" value="Nuo51_FMN-bd"/>
</dbReference>
<evidence type="ECO:0000256" key="15">
    <source>
        <dbReference type="RuleBase" id="RU364066"/>
    </source>
</evidence>
<evidence type="ECO:0000256" key="6">
    <source>
        <dbReference type="ARBA" id="ARBA00022630"/>
    </source>
</evidence>
<evidence type="ECO:0000256" key="2">
    <source>
        <dbReference type="ARBA" id="ARBA00001966"/>
    </source>
</evidence>
<dbReference type="OrthoDB" id="9761899at2"/>
<comment type="caution">
    <text evidence="17">The sequence shown here is derived from an EMBL/GenBank/DDBJ whole genome shotgun (WGS) entry which is preliminary data.</text>
</comment>
<evidence type="ECO:0000256" key="5">
    <source>
        <dbReference type="ARBA" id="ARBA00022485"/>
    </source>
</evidence>
<dbReference type="InterPro" id="IPR019575">
    <property type="entry name" value="Nuop51_4Fe4S-bd"/>
</dbReference>
<accession>A0A0P6XWQ0</accession>
<sequence length="422" mass="46050">MPKTEIKEHIVMRNRDIENIRDLDVYLANGGYAMAKQALTSMTPAAIIDEVKKSGLRGRGGAGFPTGVKWSFVPKELNPKYLVVNADESEPGTFNNHEIIDENPHQLLEGIVISAFAIGANVAYIYIRGEFAYGARFLEQKIAEARERGLIGKNLFGSGYDVEIYVHRGAGAYICGEETALLESLEGKIGQPRLKPPFPAVAGLYAKPTVVNNVETLTNVPRIIEKGADWFRSFGTEKSPGTKAVSISGHVKNPGNYEIPLGITIREFIFDWAGGMRDPNLPLKFIIPGGASSNWLTEEHLDLPMTWDDMAAAGTMLGSGAMVVLDTSVPVVRAALKVDEFFKHESCGKCSPCREGTHFLVKVWERIDEGHGRVGDIELLADVGKQMLGKCFCPLGDSSVSAVNSAIKFFRPELDAAIDAQH</sequence>
<evidence type="ECO:0000256" key="11">
    <source>
        <dbReference type="ARBA" id="ARBA00023004"/>
    </source>
</evidence>
<evidence type="ECO:0000256" key="1">
    <source>
        <dbReference type="ARBA" id="ARBA00001917"/>
    </source>
</evidence>
<evidence type="ECO:0000256" key="14">
    <source>
        <dbReference type="ARBA" id="ARBA00047712"/>
    </source>
</evidence>
<comment type="similarity">
    <text evidence="3 15">Belongs to the complex I 51 kDa subunit family.</text>
</comment>
<dbReference type="GO" id="GO:0010181">
    <property type="term" value="F:FMN binding"/>
    <property type="evidence" value="ECO:0007669"/>
    <property type="project" value="InterPro"/>
</dbReference>
<comment type="cofactor">
    <cofactor evidence="2 15">
        <name>[4Fe-4S] cluster</name>
        <dbReference type="ChEBI" id="CHEBI:49883"/>
    </cofactor>
</comment>
<dbReference type="EMBL" id="LGKP01000015">
    <property type="protein sequence ID" value="KPL88840.1"/>
    <property type="molecule type" value="Genomic_DNA"/>
</dbReference>
<keyword evidence="13 15" id="KW-0520">NAD</keyword>
<reference evidence="17 18" key="1">
    <citation type="submission" date="2015-07" db="EMBL/GenBank/DDBJ databases">
        <title>Whole genome sequence of Herpetosiphon geysericola DSM 7119.</title>
        <authorList>
            <person name="Hemp J."/>
            <person name="Ward L.M."/>
            <person name="Pace L.A."/>
            <person name="Fischer W.W."/>
        </authorList>
    </citation>
    <scope>NUCLEOTIDE SEQUENCE [LARGE SCALE GENOMIC DNA]</scope>
    <source>
        <strain evidence="17 18">DSM 7119</strain>
    </source>
</reference>
<keyword evidence="9 15" id="KW-0479">Metal-binding</keyword>
<name>A0A0P6XWQ0_9CHLR</name>
<keyword evidence="6 15" id="KW-0285">Flavoprotein</keyword>
<keyword evidence="17" id="KW-0560">Oxidoreductase</keyword>
<evidence type="ECO:0000256" key="3">
    <source>
        <dbReference type="ARBA" id="ARBA00007523"/>
    </source>
</evidence>
<evidence type="ECO:0000256" key="12">
    <source>
        <dbReference type="ARBA" id="ARBA00023014"/>
    </source>
</evidence>
<dbReference type="GO" id="GO:0008137">
    <property type="term" value="F:NADH dehydrogenase (ubiquinone) activity"/>
    <property type="evidence" value="ECO:0007669"/>
    <property type="project" value="InterPro"/>
</dbReference>
<evidence type="ECO:0000313" key="18">
    <source>
        <dbReference type="Proteomes" id="UP000050277"/>
    </source>
</evidence>
<dbReference type="Gene3D" id="1.20.1440.230">
    <property type="entry name" value="NADH-ubiquinone oxidoreductase 51kDa subunit, iron-sulphur binding domain"/>
    <property type="match status" value="1"/>
</dbReference>
<dbReference type="Gene3D" id="3.40.50.11540">
    <property type="entry name" value="NADH-ubiquinone oxidoreductase 51kDa subunit"/>
    <property type="match status" value="1"/>
</dbReference>
<keyword evidence="11 15" id="KW-0408">Iron</keyword>